<dbReference type="PANTHER" id="PTHR43649">
    <property type="entry name" value="ARABINOSE-BINDING PROTEIN-RELATED"/>
    <property type="match status" value="1"/>
</dbReference>
<dbReference type="InterPro" id="IPR006311">
    <property type="entry name" value="TAT_signal"/>
</dbReference>
<dbReference type="Gene3D" id="3.40.190.10">
    <property type="entry name" value="Periplasmic binding protein-like II"/>
    <property type="match status" value="3"/>
</dbReference>
<dbReference type="RefSeq" id="WP_260219860.1">
    <property type="nucleotide sequence ID" value="NZ_JAJAGO010000010.1"/>
</dbReference>
<dbReference type="PANTHER" id="PTHR43649:SF33">
    <property type="entry name" value="POLYGALACTURONAN_RHAMNOGALACTURONAN-BINDING PROTEIN YTCQ"/>
    <property type="match status" value="1"/>
</dbReference>
<dbReference type="Proteomes" id="UP001156389">
    <property type="component" value="Unassembled WGS sequence"/>
</dbReference>
<evidence type="ECO:0000256" key="5">
    <source>
        <dbReference type="ARBA" id="ARBA00023288"/>
    </source>
</evidence>
<keyword evidence="4" id="KW-0564">Palmitate</keyword>
<dbReference type="Pfam" id="PF01547">
    <property type="entry name" value="SBP_bac_1"/>
    <property type="match status" value="1"/>
</dbReference>
<reference evidence="6 7" key="1">
    <citation type="submission" date="2021-10" db="EMBL/GenBank/DDBJ databases">
        <title>Streptomyces gossypii sp. nov., isolated from soil collected from cotton field.</title>
        <authorList>
            <person name="Ge X."/>
            <person name="Chen X."/>
            <person name="Liu W."/>
        </authorList>
    </citation>
    <scope>NUCLEOTIDE SEQUENCE [LARGE SCALE GENOMIC DNA]</scope>
    <source>
        <strain evidence="6 7">N2-109</strain>
    </source>
</reference>
<evidence type="ECO:0000256" key="1">
    <source>
        <dbReference type="ARBA" id="ARBA00022475"/>
    </source>
</evidence>
<evidence type="ECO:0000313" key="7">
    <source>
        <dbReference type="Proteomes" id="UP001156389"/>
    </source>
</evidence>
<dbReference type="InterPro" id="IPR050490">
    <property type="entry name" value="Bact_solute-bd_prot1"/>
</dbReference>
<evidence type="ECO:0000256" key="4">
    <source>
        <dbReference type="ARBA" id="ARBA00023139"/>
    </source>
</evidence>
<keyword evidence="2" id="KW-0732">Signal</keyword>
<dbReference type="SUPFAM" id="SSF53850">
    <property type="entry name" value="Periplasmic binding protein-like II"/>
    <property type="match status" value="1"/>
</dbReference>
<keyword evidence="1" id="KW-1003">Cell membrane</keyword>
<evidence type="ECO:0000256" key="2">
    <source>
        <dbReference type="ARBA" id="ARBA00022729"/>
    </source>
</evidence>
<keyword evidence="5" id="KW-0449">Lipoprotein</keyword>
<keyword evidence="7" id="KW-1185">Reference proteome</keyword>
<proteinExistence type="predicted"/>
<dbReference type="InterPro" id="IPR006059">
    <property type="entry name" value="SBP"/>
</dbReference>
<dbReference type="EMBL" id="JAJAGO010000010">
    <property type="protein sequence ID" value="MCT2592537.1"/>
    <property type="molecule type" value="Genomic_DNA"/>
</dbReference>
<gene>
    <name evidence="6" type="ORF">LHJ74_21950</name>
</gene>
<sequence length="441" mass="48265">MTEVSTSRRTLLTASAATAAGLTLGACGSEDKSDTATERKPGEKITLMFWTWVPGIEKAVALWNKKNPDVQVKVEKVSPTNSAQYAKMHAALKAGNPPDLAQVEYQNIAEFLLDKGLLNLADHGAAEYRSKFVGWQWEQVVYDGGVYAIPQASGPMGMFYRHDLFRKWDIEPPATWDDYETAAKQIRKSGAYIGTFPASSGGWIASVAWQAGAQWFRTEGEKWIVGIDGEATRKVLTFWEGLVRGKLVKTIPVTQSAWYADIQSGDIVNWIGAQWGDALIKGNAPDTAGKWRAAPMPQWERGADASSNWGGSTTAVFTGAEHPKDAVDFAVWLNTDPESIDLLIKGGYGWPAAKQGFQGSSLDEASEFFDGQRYNEVFAASDKAVDTSWKWGPTTVPMFQHLTDELTEAMNGNASFTDAIGKVQKLVMDDMKEKGLKVEAA</sequence>
<keyword evidence="3" id="KW-0472">Membrane</keyword>
<comment type="caution">
    <text evidence="6">The sequence shown here is derived from an EMBL/GenBank/DDBJ whole genome shotgun (WGS) entry which is preliminary data.</text>
</comment>
<name>A0ABT2JXA6_9ACTN</name>
<dbReference type="PROSITE" id="PS51318">
    <property type="entry name" value="TAT"/>
    <property type="match status" value="1"/>
</dbReference>
<protein>
    <submittedName>
        <fullName evidence="6">Extracellular solute-binding protein</fullName>
    </submittedName>
</protein>
<evidence type="ECO:0000256" key="3">
    <source>
        <dbReference type="ARBA" id="ARBA00023136"/>
    </source>
</evidence>
<accession>A0ABT2JXA6</accession>
<organism evidence="6 7">
    <name type="scientific">Streptomyces gossypii</name>
    <dbReference type="NCBI Taxonomy" id="2883101"/>
    <lineage>
        <taxon>Bacteria</taxon>
        <taxon>Bacillati</taxon>
        <taxon>Actinomycetota</taxon>
        <taxon>Actinomycetes</taxon>
        <taxon>Kitasatosporales</taxon>
        <taxon>Streptomycetaceae</taxon>
        <taxon>Streptomyces</taxon>
    </lineage>
</organism>
<evidence type="ECO:0000313" key="6">
    <source>
        <dbReference type="EMBL" id="MCT2592537.1"/>
    </source>
</evidence>